<name>A0A926Y2Y4_9BACT</name>
<dbReference type="Pfam" id="PF01244">
    <property type="entry name" value="Peptidase_M19"/>
    <property type="match status" value="1"/>
</dbReference>
<proteinExistence type="predicted"/>
<organism evidence="1 2">
    <name type="scientific">Spirosoma profusum</name>
    <dbReference type="NCBI Taxonomy" id="2771354"/>
    <lineage>
        <taxon>Bacteria</taxon>
        <taxon>Pseudomonadati</taxon>
        <taxon>Bacteroidota</taxon>
        <taxon>Cytophagia</taxon>
        <taxon>Cytophagales</taxon>
        <taxon>Cytophagaceae</taxon>
        <taxon>Spirosoma</taxon>
    </lineage>
</organism>
<dbReference type="InterPro" id="IPR032466">
    <property type="entry name" value="Metal_Hydrolase"/>
</dbReference>
<dbReference type="RefSeq" id="WP_190888753.1">
    <property type="nucleotide sequence ID" value="NZ_JACWZY010000018.1"/>
</dbReference>
<evidence type="ECO:0000313" key="2">
    <source>
        <dbReference type="Proteomes" id="UP000598820"/>
    </source>
</evidence>
<dbReference type="PROSITE" id="PS51365">
    <property type="entry name" value="RENAL_DIPEPTIDASE_2"/>
    <property type="match status" value="1"/>
</dbReference>
<comment type="caution">
    <text evidence="1">The sequence shown here is derived from an EMBL/GenBank/DDBJ whole genome shotgun (WGS) entry which is preliminary data.</text>
</comment>
<dbReference type="GO" id="GO:0006508">
    <property type="term" value="P:proteolysis"/>
    <property type="evidence" value="ECO:0007669"/>
    <property type="project" value="InterPro"/>
</dbReference>
<sequence length="364" mass="40670">MNVPNPLLIDAHLDMSLNAIEWNRDLRLTVNQIRAQEQGMNDKIDRGRGTVAFPELRRGNIGLVVATQIARFNQSNGNLPGAGWNSPEQAWAMTQAQRIWYETMQDAGDMIQIRDREGLEKHVSLWLDENKPNENKPIGYILSLEGADSLVNLSYLEKAYSYGLRAMGPAHYSTGRYAPGTGLSGPLTPLGRELVREMDRLGMILDATHLTDEGFDEALSLFKGPVWASHHNCRALAPHQRQLTDDQIRQLTERGGVIGGCFDAWMMKPGFTQRISSPAAFGITIETIIDHYDHICQLTGNSEHIAIGSDLDGTYGTEQSPSDLDTIADLQKLTGLLAKRGYSASDIDNIFHKNWLRFLRKAWK</sequence>
<dbReference type="PANTHER" id="PTHR10443:SF12">
    <property type="entry name" value="DIPEPTIDASE"/>
    <property type="match status" value="1"/>
</dbReference>
<dbReference type="PANTHER" id="PTHR10443">
    <property type="entry name" value="MICROSOMAL DIPEPTIDASE"/>
    <property type="match status" value="1"/>
</dbReference>
<dbReference type="Proteomes" id="UP000598820">
    <property type="component" value="Unassembled WGS sequence"/>
</dbReference>
<dbReference type="EMBL" id="JACWZY010000018">
    <property type="protein sequence ID" value="MBD2702903.1"/>
    <property type="molecule type" value="Genomic_DNA"/>
</dbReference>
<dbReference type="Gene3D" id="3.20.20.140">
    <property type="entry name" value="Metal-dependent hydrolases"/>
    <property type="match status" value="1"/>
</dbReference>
<dbReference type="GO" id="GO:0070573">
    <property type="term" value="F:metallodipeptidase activity"/>
    <property type="evidence" value="ECO:0007669"/>
    <property type="project" value="InterPro"/>
</dbReference>
<keyword evidence="2" id="KW-1185">Reference proteome</keyword>
<evidence type="ECO:0000313" key="1">
    <source>
        <dbReference type="EMBL" id="MBD2702903.1"/>
    </source>
</evidence>
<reference evidence="1" key="1">
    <citation type="submission" date="2020-09" db="EMBL/GenBank/DDBJ databases">
        <authorList>
            <person name="Kim M.K."/>
        </authorList>
    </citation>
    <scope>NUCLEOTIDE SEQUENCE</scope>
    <source>
        <strain evidence="1">BT702</strain>
    </source>
</reference>
<accession>A0A926Y2Y4</accession>
<dbReference type="SUPFAM" id="SSF51556">
    <property type="entry name" value="Metallo-dependent hydrolases"/>
    <property type="match status" value="1"/>
</dbReference>
<protein>
    <submittedName>
        <fullName evidence="1">Membrane dipeptidase</fullName>
    </submittedName>
</protein>
<gene>
    <name evidence="1" type="ORF">IC229_19815</name>
</gene>
<dbReference type="InterPro" id="IPR008257">
    <property type="entry name" value="Pept_M19"/>
</dbReference>
<dbReference type="AlphaFoldDB" id="A0A926Y2Y4"/>